<dbReference type="RefSeq" id="WP_006881458.1">
    <property type="nucleotide sequence ID" value="NZ_AEVS01000111.1"/>
</dbReference>
<feature type="domain" description="Polysaccharide pyruvyl transferase" evidence="1">
    <location>
        <begin position="15"/>
        <end position="302"/>
    </location>
</feature>
<sequence length="370" mass="42975">MKKINVLHLASFDGNIGDNANHDGFYRKLRALGSYEFVFTQLEIREFYWKKKYFDESFVSLVNEYDLLIVGGGNYFELWVEDSPTGTSIALELNLLDEIKTPILFNSLGVDPGQGASEKNIKKFERFLSKLIERNELVSVRNDGARKNIFKHIDKYFHDKFIYTLDAGFFCEVDEPSNYYKGRNYIAINIANDMHESRFVSTSYEQFLQTFANFAKAVLAQNSELELVFVPHIYRDLRFITDFLEFIPDEYRRRRISVTSLLHGDEGFKEVMSVYKGANLVIANRFHANVCPIGMGVPTIGLFNYVQIESLYEELNSKQYVDVDKADFDKDLIKMINQTSLNEFNEAEYSEYLEKIIAWLDIRMANVGKL</sequence>
<evidence type="ECO:0000313" key="3">
    <source>
        <dbReference type="Proteomes" id="UP000004371"/>
    </source>
</evidence>
<accession>E8M047</accession>
<proteinExistence type="predicted"/>
<dbReference type="Pfam" id="PF04230">
    <property type="entry name" value="PS_pyruv_trans"/>
    <property type="match status" value="1"/>
</dbReference>
<dbReference type="Proteomes" id="UP000004371">
    <property type="component" value="Unassembled WGS sequence"/>
</dbReference>
<evidence type="ECO:0000259" key="1">
    <source>
        <dbReference type="Pfam" id="PF04230"/>
    </source>
</evidence>
<protein>
    <recommendedName>
        <fullName evidence="1">Polysaccharide pyruvyl transferase domain-containing protein</fullName>
    </recommendedName>
</protein>
<organism evidence="2 3">
    <name type="scientific">Vibrio brasiliensis LMG 20546</name>
    <dbReference type="NCBI Taxonomy" id="945543"/>
    <lineage>
        <taxon>Bacteria</taxon>
        <taxon>Pseudomonadati</taxon>
        <taxon>Pseudomonadota</taxon>
        <taxon>Gammaproteobacteria</taxon>
        <taxon>Vibrionales</taxon>
        <taxon>Vibrionaceae</taxon>
        <taxon>Vibrio</taxon>
        <taxon>Vibrio oreintalis group</taxon>
    </lineage>
</organism>
<gene>
    <name evidence="2" type="ORF">VIBR0546_16436</name>
</gene>
<evidence type="ECO:0000313" key="2">
    <source>
        <dbReference type="EMBL" id="EGA63699.1"/>
    </source>
</evidence>
<dbReference type="EMBL" id="AEVS01000111">
    <property type="protein sequence ID" value="EGA63699.1"/>
    <property type="molecule type" value="Genomic_DNA"/>
</dbReference>
<dbReference type="eggNOG" id="COG2327">
    <property type="taxonomic scope" value="Bacteria"/>
</dbReference>
<name>E8M047_9VIBR</name>
<dbReference type="AlphaFoldDB" id="E8M047"/>
<dbReference type="OrthoDB" id="2522120at2"/>
<dbReference type="InterPro" id="IPR007345">
    <property type="entry name" value="Polysacch_pyruvyl_Trfase"/>
</dbReference>
<dbReference type="STRING" id="945543.VIBR0546_16436"/>
<comment type="caution">
    <text evidence="2">The sequence shown here is derived from an EMBL/GenBank/DDBJ whole genome shotgun (WGS) entry which is preliminary data.</text>
</comment>
<keyword evidence="3" id="KW-1185">Reference proteome</keyword>
<reference evidence="2 3" key="1">
    <citation type="journal article" date="2012" name="Int. J. Syst. Evol. Microbiol.">
        <title>Vibrio caribbeanicus sp. nov., isolated from the marine sponge Scleritoderma cyanea.</title>
        <authorList>
            <person name="Hoffmann M."/>
            <person name="Monday S.R."/>
            <person name="Allard M.W."/>
            <person name="Strain E.A."/>
            <person name="Whittaker P."/>
            <person name="Naum M."/>
            <person name="McCarthy P.J."/>
            <person name="Lopez J.V."/>
            <person name="Fischer M."/>
            <person name="Brown E.W."/>
        </authorList>
    </citation>
    <scope>NUCLEOTIDE SEQUENCE [LARGE SCALE GENOMIC DNA]</scope>
    <source>
        <strain evidence="2 3">LMG 20546</strain>
    </source>
</reference>